<keyword evidence="1" id="KW-1133">Transmembrane helix</keyword>
<feature type="transmembrane region" description="Helical" evidence="1">
    <location>
        <begin position="127"/>
        <end position="148"/>
    </location>
</feature>
<dbReference type="EMBL" id="FOXU01000001">
    <property type="protein sequence ID" value="SFQ02078.1"/>
    <property type="molecule type" value="Genomic_DNA"/>
</dbReference>
<feature type="transmembrane region" description="Helical" evidence="1">
    <location>
        <begin position="5"/>
        <end position="24"/>
    </location>
</feature>
<dbReference type="Proteomes" id="UP000198734">
    <property type="component" value="Unassembled WGS sequence"/>
</dbReference>
<evidence type="ECO:0000256" key="1">
    <source>
        <dbReference type="SAM" id="Phobius"/>
    </source>
</evidence>
<keyword evidence="1" id="KW-0472">Membrane</keyword>
<protein>
    <recommendedName>
        <fullName evidence="4">DUF4306 domain-containing protein</fullName>
    </recommendedName>
</protein>
<sequence>MFKYVLQFIVGIFTLVVSTFIAWYEGSTITNNSLEWGYSTPFTKLFNIEITNGRDISQLDYFVYAAKFHPLFPAIMIVSAFYILSVVGYLLIKSKSKWTTGFWGLLSCIMLLLSGFIFNSPTIGVRILFWIALVSGLISIAVAMFVGLRNFKNKETVEL</sequence>
<evidence type="ECO:0000313" key="3">
    <source>
        <dbReference type="Proteomes" id="UP000198734"/>
    </source>
</evidence>
<dbReference type="OrthoDB" id="2721142at2"/>
<dbReference type="AlphaFoldDB" id="A0A1I5V3L9"/>
<name>A0A1I5V3L9_9BACI</name>
<evidence type="ECO:0000313" key="2">
    <source>
        <dbReference type="EMBL" id="SFQ02078.1"/>
    </source>
</evidence>
<accession>A0A1I5V3L9</accession>
<gene>
    <name evidence="2" type="ORF">SAMN05421670_0654</name>
</gene>
<organism evidence="2 3">
    <name type="scientific">Psychrobacillus psychrotolerans</name>
    <dbReference type="NCBI Taxonomy" id="126156"/>
    <lineage>
        <taxon>Bacteria</taxon>
        <taxon>Bacillati</taxon>
        <taxon>Bacillota</taxon>
        <taxon>Bacilli</taxon>
        <taxon>Bacillales</taxon>
        <taxon>Bacillaceae</taxon>
        <taxon>Psychrobacillus</taxon>
    </lineage>
</organism>
<feature type="transmembrane region" description="Helical" evidence="1">
    <location>
        <begin position="101"/>
        <end position="121"/>
    </location>
</feature>
<dbReference type="RefSeq" id="WP_093534147.1">
    <property type="nucleotide sequence ID" value="NZ_FOXU01000001.1"/>
</dbReference>
<evidence type="ECO:0008006" key="4">
    <source>
        <dbReference type="Google" id="ProtNLM"/>
    </source>
</evidence>
<dbReference type="Pfam" id="PF14154">
    <property type="entry name" value="DUF4306"/>
    <property type="match status" value="1"/>
</dbReference>
<dbReference type="InterPro" id="IPR025440">
    <property type="entry name" value="DUF4306"/>
</dbReference>
<keyword evidence="1" id="KW-0812">Transmembrane</keyword>
<reference evidence="3" key="1">
    <citation type="submission" date="2016-10" db="EMBL/GenBank/DDBJ databases">
        <authorList>
            <person name="Varghese N."/>
            <person name="Submissions S."/>
        </authorList>
    </citation>
    <scope>NUCLEOTIDE SEQUENCE [LARGE SCALE GENOMIC DNA]</scope>
    <source>
        <strain evidence="3">DSM 11706</strain>
    </source>
</reference>
<feature type="transmembrane region" description="Helical" evidence="1">
    <location>
        <begin position="71"/>
        <end position="92"/>
    </location>
</feature>
<proteinExistence type="predicted"/>
<keyword evidence="3" id="KW-1185">Reference proteome</keyword>